<evidence type="ECO:0000313" key="1">
    <source>
        <dbReference type="EMBL" id="UYV61991.1"/>
    </source>
</evidence>
<protein>
    <submittedName>
        <fullName evidence="1">Uncharacterized protein</fullName>
    </submittedName>
</protein>
<accession>A0ABY6JZA2</accession>
<name>A0ABY6JZA2_9ARAC</name>
<dbReference type="Proteomes" id="UP001235939">
    <property type="component" value="Chromosome 01"/>
</dbReference>
<gene>
    <name evidence="1" type="ORF">LAZ67_1007350</name>
</gene>
<evidence type="ECO:0000313" key="2">
    <source>
        <dbReference type="Proteomes" id="UP001235939"/>
    </source>
</evidence>
<proteinExistence type="predicted"/>
<dbReference type="EMBL" id="CP092863">
    <property type="protein sequence ID" value="UYV61991.1"/>
    <property type="molecule type" value="Genomic_DNA"/>
</dbReference>
<sequence>MLLLLSCSKKSLRCLHASPSQQQQYPLSWVCKAAALGLSQFPARLRPLLGMRISFWLPLPIHLPFHYPRSQHGQESIVECSSSPCFQLAPVALPCGFSPQATQRRPELHLPSGNSLPLAVSLGLTTGGGTRETYQKSSSSSSSSLAMMAVARVTTGGGTET</sequence>
<keyword evidence="2" id="KW-1185">Reference proteome</keyword>
<reference evidence="1 2" key="1">
    <citation type="submission" date="2022-01" db="EMBL/GenBank/DDBJ databases">
        <title>A chromosomal length assembly of Cordylochernes scorpioides.</title>
        <authorList>
            <person name="Zeh D."/>
            <person name="Zeh J."/>
        </authorList>
    </citation>
    <scope>NUCLEOTIDE SEQUENCE [LARGE SCALE GENOMIC DNA]</scope>
    <source>
        <strain evidence="1">IN4F17</strain>
        <tissue evidence="1">Whole Body</tissue>
    </source>
</reference>
<organism evidence="1 2">
    <name type="scientific">Cordylochernes scorpioides</name>
    <dbReference type="NCBI Taxonomy" id="51811"/>
    <lineage>
        <taxon>Eukaryota</taxon>
        <taxon>Metazoa</taxon>
        <taxon>Ecdysozoa</taxon>
        <taxon>Arthropoda</taxon>
        <taxon>Chelicerata</taxon>
        <taxon>Arachnida</taxon>
        <taxon>Pseudoscorpiones</taxon>
        <taxon>Cheliferoidea</taxon>
        <taxon>Chernetidae</taxon>
        <taxon>Cordylochernes</taxon>
    </lineage>
</organism>